<accession>A0A2N3IFY2</accession>
<evidence type="ECO:0000313" key="2">
    <source>
        <dbReference type="Proteomes" id="UP000233618"/>
    </source>
</evidence>
<protein>
    <submittedName>
        <fullName evidence="1">Uncharacterized protein</fullName>
    </submittedName>
</protein>
<keyword evidence="2" id="KW-1185">Reference proteome</keyword>
<sequence length="254" mass="29564">MTNITATKTIKELVLEIPEDKIVLPTIPAAVCVGEAGKLHQYAMEDKEDLLTKGLSEDLINDLTPRAKFLQDKQSEWTAVYQKALTNTKEWSVKINEASQLQQELKHDFQFAFRNHPEILKTLKNILGGNGNMDLIQDMSDYPAFAKQYPDPLKAINFNTAKIDRASQLSQELLYLLNKVDGVKNSKNRPEKQLRDRAYTYLKQLVDEIRTYGKYTYWNDEEKLKRYSSEYQRKFYKKYTQEKATKNKLKAHNS</sequence>
<dbReference type="Proteomes" id="UP000233618">
    <property type="component" value="Unassembled WGS sequence"/>
</dbReference>
<dbReference type="AlphaFoldDB" id="A0A2N3IFY2"/>
<dbReference type="RefSeq" id="WP_101308265.1">
    <property type="nucleotide sequence ID" value="NZ_MVDE01000002.1"/>
</dbReference>
<comment type="caution">
    <text evidence="1">The sequence shown here is derived from an EMBL/GenBank/DDBJ whole genome shotgun (WGS) entry which is preliminary data.</text>
</comment>
<gene>
    <name evidence="1" type="ORF">BZG01_02625</name>
</gene>
<proteinExistence type="predicted"/>
<dbReference type="EMBL" id="MVDE01000002">
    <property type="protein sequence ID" value="PKQ69220.1"/>
    <property type="molecule type" value="Genomic_DNA"/>
</dbReference>
<name>A0A2N3IFY2_9BACT</name>
<evidence type="ECO:0000313" key="1">
    <source>
        <dbReference type="EMBL" id="PKQ69220.1"/>
    </source>
</evidence>
<reference evidence="1 2" key="1">
    <citation type="journal article" date="2017" name="Front. Microbiol.">
        <title>Labilibaculum manganireducens gen. nov., sp. nov. and Labilibaculum filiforme sp. nov., Novel Bacteroidetes Isolated from Subsurface Sediments of the Baltic Sea.</title>
        <authorList>
            <person name="Vandieken V."/>
            <person name="Marshall I.P."/>
            <person name="Niemann H."/>
            <person name="Engelen B."/>
            <person name="Cypionka H."/>
        </authorList>
    </citation>
    <scope>NUCLEOTIDE SEQUENCE [LARGE SCALE GENOMIC DNA]</scope>
    <source>
        <strain evidence="1 2">59.10-2M</strain>
    </source>
</reference>
<organism evidence="1 2">
    <name type="scientific">Labilibaculum manganireducens</name>
    <dbReference type="NCBI Taxonomy" id="1940525"/>
    <lineage>
        <taxon>Bacteria</taxon>
        <taxon>Pseudomonadati</taxon>
        <taxon>Bacteroidota</taxon>
        <taxon>Bacteroidia</taxon>
        <taxon>Marinilabiliales</taxon>
        <taxon>Marinifilaceae</taxon>
        <taxon>Labilibaculum</taxon>
    </lineage>
</organism>